<dbReference type="RefSeq" id="WP_345679403.1">
    <property type="nucleotide sequence ID" value="NZ_BAABHS010000031.1"/>
</dbReference>
<dbReference type="SUPFAM" id="SSF56112">
    <property type="entry name" value="Protein kinase-like (PK-like)"/>
    <property type="match status" value="1"/>
</dbReference>
<evidence type="ECO:0000256" key="1">
    <source>
        <dbReference type="ARBA" id="ARBA00010165"/>
    </source>
</evidence>
<dbReference type="GO" id="GO:0016301">
    <property type="term" value="F:kinase activity"/>
    <property type="evidence" value="ECO:0007669"/>
    <property type="project" value="UniProtKB-KW"/>
</dbReference>
<dbReference type="PANTHER" id="PTHR34273">
    <property type="entry name" value="METHYLTHIORIBOSE KINASE"/>
    <property type="match status" value="1"/>
</dbReference>
<evidence type="ECO:0000259" key="8">
    <source>
        <dbReference type="Pfam" id="PF01636"/>
    </source>
</evidence>
<protein>
    <recommendedName>
        <fullName evidence="3">S-methyl-5-thioribose kinase</fullName>
        <ecNumber evidence="3">2.7.1.100</ecNumber>
    </recommendedName>
</protein>
<dbReference type="Proteomes" id="UP001500466">
    <property type="component" value="Unassembled WGS sequence"/>
</dbReference>
<keyword evidence="10" id="KW-1185">Reference proteome</keyword>
<organism evidence="9 10">
    <name type="scientific">Yinghuangia aomiensis</name>
    <dbReference type="NCBI Taxonomy" id="676205"/>
    <lineage>
        <taxon>Bacteria</taxon>
        <taxon>Bacillati</taxon>
        <taxon>Actinomycetota</taxon>
        <taxon>Actinomycetes</taxon>
        <taxon>Kitasatosporales</taxon>
        <taxon>Streptomycetaceae</taxon>
        <taxon>Yinghuangia</taxon>
    </lineage>
</organism>
<comment type="subunit">
    <text evidence="2">Homodimer.</text>
</comment>
<evidence type="ECO:0000256" key="4">
    <source>
        <dbReference type="ARBA" id="ARBA00022679"/>
    </source>
</evidence>
<reference evidence="10" key="1">
    <citation type="journal article" date="2019" name="Int. J. Syst. Evol. Microbiol.">
        <title>The Global Catalogue of Microorganisms (GCM) 10K type strain sequencing project: providing services to taxonomists for standard genome sequencing and annotation.</title>
        <authorList>
            <consortium name="The Broad Institute Genomics Platform"/>
            <consortium name="The Broad Institute Genome Sequencing Center for Infectious Disease"/>
            <person name="Wu L."/>
            <person name="Ma J."/>
        </authorList>
    </citation>
    <scope>NUCLEOTIDE SEQUENCE [LARGE SCALE GENOMIC DNA]</scope>
    <source>
        <strain evidence="10">JCM 17986</strain>
    </source>
</reference>
<proteinExistence type="inferred from homology"/>
<keyword evidence="5" id="KW-0547">Nucleotide-binding</keyword>
<dbReference type="PANTHER" id="PTHR34273:SF2">
    <property type="entry name" value="METHYLTHIORIBOSE KINASE"/>
    <property type="match status" value="1"/>
</dbReference>
<name>A0ABP9I3M4_9ACTN</name>
<comment type="caution">
    <text evidence="9">The sequence shown here is derived from an EMBL/GenBank/DDBJ whole genome shotgun (WGS) entry which is preliminary data.</text>
</comment>
<evidence type="ECO:0000256" key="2">
    <source>
        <dbReference type="ARBA" id="ARBA00011738"/>
    </source>
</evidence>
<dbReference type="InterPro" id="IPR011009">
    <property type="entry name" value="Kinase-like_dom_sf"/>
</dbReference>
<keyword evidence="4" id="KW-0808">Transferase</keyword>
<comment type="similarity">
    <text evidence="1">Belongs to the methylthioribose kinase family.</text>
</comment>
<dbReference type="EMBL" id="BAABHS010000031">
    <property type="protein sequence ID" value="GAA4985965.1"/>
    <property type="molecule type" value="Genomic_DNA"/>
</dbReference>
<evidence type="ECO:0000313" key="9">
    <source>
        <dbReference type="EMBL" id="GAA4985965.1"/>
    </source>
</evidence>
<feature type="domain" description="Aminoglycoside phosphotransferase" evidence="8">
    <location>
        <begin position="36"/>
        <end position="271"/>
    </location>
</feature>
<evidence type="ECO:0000256" key="7">
    <source>
        <dbReference type="ARBA" id="ARBA00022840"/>
    </source>
</evidence>
<dbReference type="Pfam" id="PF01636">
    <property type="entry name" value="APH"/>
    <property type="match status" value="1"/>
</dbReference>
<dbReference type="InterPro" id="IPR009212">
    <property type="entry name" value="Methylthioribose_kinase"/>
</dbReference>
<gene>
    <name evidence="9" type="primary">mtnK_2</name>
    <name evidence="9" type="ORF">GCM10023205_65560</name>
</gene>
<dbReference type="Gene3D" id="3.30.200.20">
    <property type="entry name" value="Phosphorylase Kinase, domain 1"/>
    <property type="match status" value="1"/>
</dbReference>
<evidence type="ECO:0000313" key="10">
    <source>
        <dbReference type="Proteomes" id="UP001500466"/>
    </source>
</evidence>
<dbReference type="PIRSF" id="PIRSF031134">
    <property type="entry name" value="MTRK"/>
    <property type="match status" value="1"/>
</dbReference>
<evidence type="ECO:0000256" key="6">
    <source>
        <dbReference type="ARBA" id="ARBA00022777"/>
    </source>
</evidence>
<sequence length="409" mass="45134">MTDPAAPTDPAALLGHLAGHPALADRLGGDPARWSVREIGDGNVNFVYVVRGPNGAVCVKQAPPYVRVAGPSWALTPRRVLFEHRAVVEHRLHAPEFVPKPWYVDAESHLLAVDFLEGHTVMRGELVDGALHPHFAAQAARYLADTLFGTSDLALTATRKRELAAFFETNTAMCRIMEDMVFTEIYLPHPRNRWTSPELDDDVRRLRDDTELKLAVSRLKSRYLSSRDALLHGDLHTGSIMVSADGIAVIDQEFACYGPMGFDIGTLLAHLLIGYFAAGAHGPERAAQRAWLLSAVEEVWEGFRARFAELWRTRAAGDAYPAALFDGVDLEPERQRYLDALFAESLGFCGAEILRRVIGFARPDDFTTLKDPATRAAAERRALALARSLVTEPGRYRTAAEVTEAARQA</sequence>
<dbReference type="Gene3D" id="3.90.1200.10">
    <property type="match status" value="1"/>
</dbReference>
<dbReference type="InterPro" id="IPR002575">
    <property type="entry name" value="Aminoglycoside_PTrfase"/>
</dbReference>
<keyword evidence="7" id="KW-0067">ATP-binding</keyword>
<evidence type="ECO:0000256" key="3">
    <source>
        <dbReference type="ARBA" id="ARBA00012128"/>
    </source>
</evidence>
<accession>A0ABP9I3M4</accession>
<dbReference type="NCBIfam" id="TIGR01767">
    <property type="entry name" value="MTRK"/>
    <property type="match status" value="1"/>
</dbReference>
<evidence type="ECO:0000256" key="5">
    <source>
        <dbReference type="ARBA" id="ARBA00022741"/>
    </source>
</evidence>
<dbReference type="EC" id="2.7.1.100" evidence="3"/>
<keyword evidence="6 9" id="KW-0418">Kinase</keyword>